<name>A0ABS3WC69_9BACL</name>
<dbReference type="InterPro" id="IPR018540">
    <property type="entry name" value="Spo0E-like"/>
</dbReference>
<gene>
    <name evidence="2" type="ORF">I8J29_16905</name>
</gene>
<dbReference type="Gene3D" id="4.10.280.10">
    <property type="entry name" value="Helix-loop-helix DNA-binding domain"/>
    <property type="match status" value="1"/>
</dbReference>
<keyword evidence="1" id="KW-0175">Coiled coil</keyword>
<proteinExistence type="predicted"/>
<dbReference type="SUPFAM" id="SSF140500">
    <property type="entry name" value="BAS1536-like"/>
    <property type="match status" value="1"/>
</dbReference>
<keyword evidence="3" id="KW-1185">Reference proteome</keyword>
<dbReference type="RefSeq" id="WP_090640361.1">
    <property type="nucleotide sequence ID" value="NZ_JAGGDJ010000013.1"/>
</dbReference>
<organism evidence="2 3">
    <name type="scientific">Paenibacillus artemisiicola</name>
    <dbReference type="NCBI Taxonomy" id="1172618"/>
    <lineage>
        <taxon>Bacteria</taxon>
        <taxon>Bacillati</taxon>
        <taxon>Bacillota</taxon>
        <taxon>Bacilli</taxon>
        <taxon>Bacillales</taxon>
        <taxon>Paenibacillaceae</taxon>
        <taxon>Paenibacillus</taxon>
    </lineage>
</organism>
<dbReference type="InterPro" id="IPR037208">
    <property type="entry name" value="Spo0E-like_sf"/>
</dbReference>
<dbReference type="Proteomes" id="UP000670947">
    <property type="component" value="Unassembled WGS sequence"/>
</dbReference>
<feature type="coiled-coil region" evidence="1">
    <location>
        <begin position="21"/>
        <end position="55"/>
    </location>
</feature>
<protein>
    <submittedName>
        <fullName evidence="2">Spo0E family sporulation regulatory protein-aspartic acid phosphatase</fullName>
    </submittedName>
</protein>
<evidence type="ECO:0000313" key="3">
    <source>
        <dbReference type="Proteomes" id="UP000670947"/>
    </source>
</evidence>
<dbReference type="InterPro" id="IPR036638">
    <property type="entry name" value="HLH_DNA-bd_sf"/>
</dbReference>
<comment type="caution">
    <text evidence="2">The sequence shown here is derived from an EMBL/GenBank/DDBJ whole genome shotgun (WGS) entry which is preliminary data.</text>
</comment>
<reference evidence="2 3" key="1">
    <citation type="submission" date="2021-03" db="EMBL/GenBank/DDBJ databases">
        <title>Paenibacillus artemisicola MWE-103 whole genome sequence.</title>
        <authorList>
            <person name="Ham Y.J."/>
        </authorList>
    </citation>
    <scope>NUCLEOTIDE SEQUENCE [LARGE SCALE GENOMIC DNA]</scope>
    <source>
        <strain evidence="2 3">MWE-103</strain>
    </source>
</reference>
<dbReference type="Pfam" id="PF09388">
    <property type="entry name" value="SpoOE-like"/>
    <property type="match status" value="1"/>
</dbReference>
<evidence type="ECO:0000313" key="2">
    <source>
        <dbReference type="EMBL" id="MBO7745889.1"/>
    </source>
</evidence>
<accession>A0ABS3WC69</accession>
<sequence>MPPSGKELFFAKSTEIRPFELLDVIDEINGTRQELNRMERSFAAVNEDLLRLSEKLDKLIVRYYEIKRVL</sequence>
<dbReference type="EMBL" id="JAGGDJ010000013">
    <property type="protein sequence ID" value="MBO7745889.1"/>
    <property type="molecule type" value="Genomic_DNA"/>
</dbReference>
<evidence type="ECO:0000256" key="1">
    <source>
        <dbReference type="SAM" id="Coils"/>
    </source>
</evidence>